<dbReference type="Pfam" id="PF01047">
    <property type="entry name" value="MarR"/>
    <property type="match status" value="1"/>
</dbReference>
<dbReference type="InterPro" id="IPR000835">
    <property type="entry name" value="HTH_MarR-typ"/>
</dbReference>
<reference evidence="2" key="1">
    <citation type="submission" date="2020-11" db="EMBL/GenBank/DDBJ databases">
        <title>Azospira inquinata sp. nov.</title>
        <authorList>
            <person name="Moe W.M."/>
            <person name="Mikes M.C."/>
        </authorList>
    </citation>
    <scope>NUCLEOTIDE SEQUENCE</scope>
    <source>
        <strain evidence="2">Azo-3</strain>
    </source>
</reference>
<evidence type="ECO:0000313" key="3">
    <source>
        <dbReference type="Proteomes" id="UP000683428"/>
    </source>
</evidence>
<dbReference type="KEGG" id="aiq:Azoinq_13880"/>
<evidence type="ECO:0000313" key="2">
    <source>
        <dbReference type="EMBL" id="QWT48896.1"/>
    </source>
</evidence>
<dbReference type="PANTHER" id="PTHR33164">
    <property type="entry name" value="TRANSCRIPTIONAL REGULATOR, MARR FAMILY"/>
    <property type="match status" value="1"/>
</dbReference>
<evidence type="ECO:0000259" key="1">
    <source>
        <dbReference type="PROSITE" id="PS50995"/>
    </source>
</evidence>
<protein>
    <submittedName>
        <fullName evidence="2">MarR family transcriptional regulator</fullName>
    </submittedName>
</protein>
<organism evidence="2 3">
    <name type="scientific">Azospira inquinata</name>
    <dbReference type="NCBI Taxonomy" id="2785627"/>
    <lineage>
        <taxon>Bacteria</taxon>
        <taxon>Pseudomonadati</taxon>
        <taxon>Pseudomonadota</taxon>
        <taxon>Betaproteobacteria</taxon>
        <taxon>Rhodocyclales</taxon>
        <taxon>Rhodocyclaceae</taxon>
        <taxon>Azospira</taxon>
    </lineage>
</organism>
<dbReference type="SMART" id="SM00347">
    <property type="entry name" value="HTH_MARR"/>
    <property type="match status" value="1"/>
</dbReference>
<name>A0A975SMN3_9RHOO</name>
<dbReference type="GO" id="GO:0003700">
    <property type="term" value="F:DNA-binding transcription factor activity"/>
    <property type="evidence" value="ECO:0007669"/>
    <property type="project" value="InterPro"/>
</dbReference>
<dbReference type="RefSeq" id="WP_216128310.1">
    <property type="nucleotide sequence ID" value="NZ_CP064782.1"/>
</dbReference>
<feature type="domain" description="HTH marR-type" evidence="1">
    <location>
        <begin position="20"/>
        <end position="165"/>
    </location>
</feature>
<dbReference type="PANTHER" id="PTHR33164:SF104">
    <property type="entry name" value="TRANSCRIPTIONAL REGULATORY PROTEIN"/>
    <property type="match status" value="1"/>
</dbReference>
<dbReference type="InterPro" id="IPR039422">
    <property type="entry name" value="MarR/SlyA-like"/>
</dbReference>
<keyword evidence="3" id="KW-1185">Reference proteome</keyword>
<gene>
    <name evidence="2" type="ORF">Azoinq_13880</name>
</gene>
<proteinExistence type="predicted"/>
<dbReference type="GO" id="GO:0006950">
    <property type="term" value="P:response to stress"/>
    <property type="evidence" value="ECO:0007669"/>
    <property type="project" value="TreeGrafter"/>
</dbReference>
<dbReference type="AlphaFoldDB" id="A0A975SMN3"/>
<dbReference type="Proteomes" id="UP000683428">
    <property type="component" value="Chromosome"/>
</dbReference>
<sequence length="178" mass="19314">MENQPSLAHHTWDSSLDPLAVPLFLTLQWAQGQSLARMGPLLAKHGLSQAELDVLATLRNGGQEKDGSRGEGRFELTPSRIQARMLITSGGLTKVLAQLERRELVSRSRQEGDLRVKPVSLTPAGRALVEAAMADLVAATGAWMRHALSSEEMVRLQTLLARLAGMGPARETGDDSRE</sequence>
<accession>A0A975SMN3</accession>
<dbReference type="EMBL" id="CP064782">
    <property type="protein sequence ID" value="QWT48896.1"/>
    <property type="molecule type" value="Genomic_DNA"/>
</dbReference>
<dbReference type="PROSITE" id="PS50995">
    <property type="entry name" value="HTH_MARR_2"/>
    <property type="match status" value="1"/>
</dbReference>